<keyword evidence="10" id="KW-1185">Reference proteome</keyword>
<proteinExistence type="predicted"/>
<gene>
    <name evidence="9" type="ORF">HMPREF0548_1323</name>
</gene>
<evidence type="ECO:0000256" key="4">
    <source>
        <dbReference type="ARBA" id="ARBA00022692"/>
    </source>
</evidence>
<feature type="transmembrane region" description="Helical" evidence="7">
    <location>
        <begin position="207"/>
        <end position="230"/>
    </location>
</feature>
<evidence type="ECO:0000256" key="1">
    <source>
        <dbReference type="ARBA" id="ARBA00004651"/>
    </source>
</evidence>
<dbReference type="GO" id="GO:0022857">
    <property type="term" value="F:transmembrane transporter activity"/>
    <property type="evidence" value="ECO:0007669"/>
    <property type="project" value="InterPro"/>
</dbReference>
<evidence type="ECO:0000256" key="6">
    <source>
        <dbReference type="ARBA" id="ARBA00023136"/>
    </source>
</evidence>
<dbReference type="STRING" id="525365.HMPREF0548_1323"/>
<dbReference type="InterPro" id="IPR020846">
    <property type="entry name" value="MFS_dom"/>
</dbReference>
<feature type="transmembrane region" description="Helical" evidence="7">
    <location>
        <begin position="272"/>
        <end position="295"/>
    </location>
</feature>
<dbReference type="InterPro" id="IPR036259">
    <property type="entry name" value="MFS_trans_sf"/>
</dbReference>
<feature type="transmembrane region" description="Helical" evidence="7">
    <location>
        <begin position="75"/>
        <end position="101"/>
    </location>
</feature>
<keyword evidence="3" id="KW-1003">Cell membrane</keyword>
<dbReference type="Gene3D" id="1.20.1250.20">
    <property type="entry name" value="MFS general substrate transporter like domains"/>
    <property type="match status" value="1"/>
</dbReference>
<evidence type="ECO:0000313" key="10">
    <source>
        <dbReference type="Proteomes" id="UP000005583"/>
    </source>
</evidence>
<dbReference type="GO" id="GO:0005886">
    <property type="term" value="C:plasma membrane"/>
    <property type="evidence" value="ECO:0007669"/>
    <property type="project" value="UniProtKB-SubCell"/>
</dbReference>
<protein>
    <submittedName>
        <fullName evidence="9">Transporter, major facilitator family protein</fullName>
    </submittedName>
</protein>
<evidence type="ECO:0000256" key="3">
    <source>
        <dbReference type="ARBA" id="ARBA00022475"/>
    </source>
</evidence>
<evidence type="ECO:0000256" key="5">
    <source>
        <dbReference type="ARBA" id="ARBA00022989"/>
    </source>
</evidence>
<accession>C2ENS7</accession>
<name>C2ENS7_9LACO</name>
<feature type="transmembrane region" description="Helical" evidence="7">
    <location>
        <begin position="242"/>
        <end position="260"/>
    </location>
</feature>
<keyword evidence="2" id="KW-0813">Transport</keyword>
<evidence type="ECO:0000259" key="8">
    <source>
        <dbReference type="PROSITE" id="PS50850"/>
    </source>
</evidence>
<feature type="transmembrane region" description="Helical" evidence="7">
    <location>
        <begin position="46"/>
        <end position="66"/>
    </location>
</feature>
<dbReference type="CDD" id="cd17324">
    <property type="entry name" value="MFS_NepI_like"/>
    <property type="match status" value="1"/>
</dbReference>
<dbReference type="HOGENOM" id="CLU_001265_61_2_9"/>
<keyword evidence="4 7" id="KW-0812">Transmembrane</keyword>
<keyword evidence="6 7" id="KW-0472">Membrane</keyword>
<feature type="transmembrane region" description="Helical" evidence="7">
    <location>
        <begin position="107"/>
        <end position="126"/>
    </location>
</feature>
<evidence type="ECO:0000256" key="2">
    <source>
        <dbReference type="ARBA" id="ARBA00022448"/>
    </source>
</evidence>
<feature type="transmembrane region" description="Helical" evidence="7">
    <location>
        <begin position="163"/>
        <end position="183"/>
    </location>
</feature>
<feature type="domain" description="Major facilitator superfamily (MFS) profile" evidence="8">
    <location>
        <begin position="9"/>
        <end position="301"/>
    </location>
</feature>
<evidence type="ECO:0000313" key="9">
    <source>
        <dbReference type="EMBL" id="EEJ71803.1"/>
    </source>
</evidence>
<evidence type="ECO:0000256" key="7">
    <source>
        <dbReference type="SAM" id="Phobius"/>
    </source>
</evidence>
<dbReference type="eggNOG" id="COG2814">
    <property type="taxonomic scope" value="Bacteria"/>
</dbReference>
<dbReference type="PROSITE" id="PS50850">
    <property type="entry name" value="MFS"/>
    <property type="match status" value="1"/>
</dbReference>
<feature type="transmembrane region" description="Helical" evidence="7">
    <location>
        <begin position="133"/>
        <end position="151"/>
    </location>
</feature>
<dbReference type="Pfam" id="PF07690">
    <property type="entry name" value="MFS_1"/>
    <property type="match status" value="1"/>
</dbReference>
<comment type="caution">
    <text evidence="9">The sequence shown here is derived from an EMBL/GenBank/DDBJ whole genome shotgun (WGS) entry which is preliminary data.</text>
</comment>
<dbReference type="PANTHER" id="PTHR43124:SF8">
    <property type="entry name" value="INNER MEMBRANE TRANSPORT PROTEIN YDHP"/>
    <property type="match status" value="1"/>
</dbReference>
<dbReference type="RefSeq" id="WP_007125820.1">
    <property type="nucleotide sequence ID" value="NZ_GG693254.1"/>
</dbReference>
<dbReference type="PANTHER" id="PTHR43124">
    <property type="entry name" value="PURINE EFFLUX PUMP PBUE"/>
    <property type="match status" value="1"/>
</dbReference>
<dbReference type="InterPro" id="IPR050189">
    <property type="entry name" value="MFS_Efflux_Transporters"/>
</dbReference>
<feature type="non-terminal residue" evidence="9">
    <location>
        <position position="301"/>
    </location>
</feature>
<dbReference type="EMBL" id="ACGU01000062">
    <property type="protein sequence ID" value="EEJ71803.1"/>
    <property type="molecule type" value="Genomic_DNA"/>
</dbReference>
<dbReference type="Proteomes" id="UP000005583">
    <property type="component" value="Unassembled WGS sequence"/>
</dbReference>
<reference evidence="9 10" key="1">
    <citation type="submission" date="2009-01" db="EMBL/GenBank/DDBJ databases">
        <authorList>
            <person name="Qin X."/>
            <person name="Bachman B."/>
            <person name="Battles P."/>
            <person name="Bell A."/>
            <person name="Bess C."/>
            <person name="Bickham C."/>
            <person name="Chaboub L."/>
            <person name="Chen D."/>
            <person name="Coyle M."/>
            <person name="Deiros D.R."/>
            <person name="Dinh H."/>
            <person name="Forbes L."/>
            <person name="Fowler G."/>
            <person name="Francisco L."/>
            <person name="Fu Q."/>
            <person name="Gubbala S."/>
            <person name="Hale W."/>
            <person name="Han Y."/>
            <person name="Hemphill L."/>
            <person name="Highlander S.K."/>
            <person name="Hirani K."/>
            <person name="Hogues M."/>
            <person name="Jackson L."/>
            <person name="Jakkamsetti A."/>
            <person name="Javaid M."/>
            <person name="Jiang H."/>
            <person name="Korchina V."/>
            <person name="Kovar C."/>
            <person name="Lara F."/>
            <person name="Lee S."/>
            <person name="Mata R."/>
            <person name="Mathew T."/>
            <person name="Moen C."/>
            <person name="Morales K."/>
            <person name="Munidasa M."/>
            <person name="Nazareth L."/>
            <person name="Ngo R."/>
            <person name="Nguyen L."/>
            <person name="Okwuonu G."/>
            <person name="Ongeri F."/>
            <person name="Patil S."/>
            <person name="Petrosino J."/>
            <person name="Pham C."/>
            <person name="Pham P."/>
            <person name="Pu L.-L."/>
            <person name="Puazo M."/>
            <person name="Raj R."/>
            <person name="Reid J."/>
            <person name="Rouhana J."/>
            <person name="Saada N."/>
            <person name="Shang Y."/>
            <person name="Simmons D."/>
            <person name="Thornton R."/>
            <person name="Warren J."/>
            <person name="Weissenberger G."/>
            <person name="Zhang J."/>
            <person name="Zhang L."/>
            <person name="Zhou C."/>
            <person name="Zhu D."/>
            <person name="Muzny D."/>
            <person name="Worley K."/>
            <person name="Gibbs R."/>
        </authorList>
    </citation>
    <scope>NUCLEOTIDE SEQUENCE [LARGE SCALE GENOMIC DNA]</scope>
    <source>
        <strain evidence="9 10">DSM 16047</strain>
    </source>
</reference>
<sequence length="301" mass="31768">MSKSKIKFALFAMATTFFAVGVTEFISVGVLPSVSAEFHVSTSTAGLITTLYALGVAVGAPILTLLTSGFAKKKVIIGALIVFSLGHLLITFAPTFITVLIGRFIAGAAHGLLFALSSIIAAELVGPSKQASAIAFIFSGFTIATAIGAPLGTSISTFISWRIPFLAITILGLLALVMNIIVLPKDKANNTKVNLGAQLHIFTQPHILLTLLVTILGYGGTFATFTYLSPILERVTMVKSEYISIILVIYGIAIAIGNSIGGKFGDSNPVTVLFMIFIIQGLALIAFYFTTPYFIPAIINI</sequence>
<organism evidence="9 10">
    <name type="scientific">Lactobacillus ultunensis DSM 16047</name>
    <dbReference type="NCBI Taxonomy" id="525365"/>
    <lineage>
        <taxon>Bacteria</taxon>
        <taxon>Bacillati</taxon>
        <taxon>Bacillota</taxon>
        <taxon>Bacilli</taxon>
        <taxon>Lactobacillales</taxon>
        <taxon>Lactobacillaceae</taxon>
        <taxon>Lactobacillus</taxon>
    </lineage>
</organism>
<dbReference type="InterPro" id="IPR011701">
    <property type="entry name" value="MFS"/>
</dbReference>
<dbReference type="AlphaFoldDB" id="C2ENS7"/>
<dbReference type="SUPFAM" id="SSF103473">
    <property type="entry name" value="MFS general substrate transporter"/>
    <property type="match status" value="1"/>
</dbReference>
<keyword evidence="5 7" id="KW-1133">Transmembrane helix</keyword>
<comment type="subcellular location">
    <subcellularLocation>
        <location evidence="1">Cell membrane</location>
        <topology evidence="1">Multi-pass membrane protein</topology>
    </subcellularLocation>
</comment>